<feature type="transmembrane region" description="Helical" evidence="2">
    <location>
        <begin position="7"/>
        <end position="26"/>
    </location>
</feature>
<keyword evidence="2" id="KW-1133">Transmembrane helix</keyword>
<keyword evidence="2" id="KW-0472">Membrane</keyword>
<accession>A0ABT3YM09</accession>
<comment type="caution">
    <text evidence="3">The sequence shown here is derived from an EMBL/GenBank/DDBJ whole genome shotgun (WGS) entry which is preliminary data.</text>
</comment>
<dbReference type="EMBL" id="JAOVZQ010000001">
    <property type="protein sequence ID" value="MCY0096938.1"/>
    <property type="molecule type" value="Genomic_DNA"/>
</dbReference>
<sequence>MKRKREIWAFGIAAAIILLSLAVLWVSPQQSTAPVTVEETDLDVDAPNEVEEAPPSATGDLDGGN</sequence>
<reference evidence="3" key="1">
    <citation type="submission" date="2022-10" db="EMBL/GenBank/DDBJ databases">
        <title>Hoeflea sp. J2-29, isolated from marine algae.</title>
        <authorList>
            <person name="Kristyanto S."/>
            <person name="Kim J.M."/>
            <person name="Jeon C.O."/>
        </authorList>
    </citation>
    <scope>NUCLEOTIDE SEQUENCE</scope>
    <source>
        <strain evidence="3">J2-29</strain>
    </source>
</reference>
<protein>
    <submittedName>
        <fullName evidence="3">Uncharacterized protein</fullName>
    </submittedName>
</protein>
<organism evidence="3 4">
    <name type="scientific">Hoeflea ulvae</name>
    <dbReference type="NCBI Taxonomy" id="2983764"/>
    <lineage>
        <taxon>Bacteria</taxon>
        <taxon>Pseudomonadati</taxon>
        <taxon>Pseudomonadota</taxon>
        <taxon>Alphaproteobacteria</taxon>
        <taxon>Hyphomicrobiales</taxon>
        <taxon>Rhizobiaceae</taxon>
        <taxon>Hoeflea</taxon>
    </lineage>
</organism>
<keyword evidence="4" id="KW-1185">Reference proteome</keyword>
<keyword evidence="2" id="KW-0812">Transmembrane</keyword>
<gene>
    <name evidence="3" type="ORF">OEG82_23440</name>
</gene>
<feature type="region of interest" description="Disordered" evidence="1">
    <location>
        <begin position="44"/>
        <end position="65"/>
    </location>
</feature>
<evidence type="ECO:0000313" key="3">
    <source>
        <dbReference type="EMBL" id="MCY0096938.1"/>
    </source>
</evidence>
<evidence type="ECO:0000256" key="2">
    <source>
        <dbReference type="SAM" id="Phobius"/>
    </source>
</evidence>
<name>A0ABT3YM09_9HYPH</name>
<dbReference type="RefSeq" id="WP_267614771.1">
    <property type="nucleotide sequence ID" value="NZ_JAOVZQ010000001.1"/>
</dbReference>
<dbReference type="Proteomes" id="UP001081283">
    <property type="component" value="Unassembled WGS sequence"/>
</dbReference>
<evidence type="ECO:0000313" key="4">
    <source>
        <dbReference type="Proteomes" id="UP001081283"/>
    </source>
</evidence>
<evidence type="ECO:0000256" key="1">
    <source>
        <dbReference type="SAM" id="MobiDB-lite"/>
    </source>
</evidence>
<proteinExistence type="predicted"/>